<dbReference type="InterPro" id="IPR057027">
    <property type="entry name" value="TPR_mt"/>
</dbReference>
<comment type="caution">
    <text evidence="6">The sequence shown here is derived from an EMBL/GenBank/DDBJ whole genome shotgun (WGS) entry which is preliminary data.</text>
</comment>
<feature type="repeat" description="PPR" evidence="2">
    <location>
        <begin position="149"/>
        <end position="183"/>
    </location>
</feature>
<feature type="region of interest" description="Disordered" evidence="3">
    <location>
        <begin position="1"/>
        <end position="20"/>
    </location>
</feature>
<dbReference type="Pfam" id="PF13812">
    <property type="entry name" value="PPR_3"/>
    <property type="match status" value="1"/>
</dbReference>
<dbReference type="NCBIfam" id="TIGR00756">
    <property type="entry name" value="PPR"/>
    <property type="match status" value="8"/>
</dbReference>
<feature type="repeat" description="PPR" evidence="2">
    <location>
        <begin position="392"/>
        <end position="426"/>
    </location>
</feature>
<feature type="non-terminal residue" evidence="6">
    <location>
        <position position="998"/>
    </location>
</feature>
<dbReference type="Pfam" id="PF17177">
    <property type="entry name" value="PPR_long"/>
    <property type="match status" value="1"/>
</dbReference>
<feature type="repeat" description="PPR" evidence="2">
    <location>
        <begin position="497"/>
        <end position="532"/>
    </location>
</feature>
<feature type="compositionally biased region" description="Basic and acidic residues" evidence="3">
    <location>
        <begin position="971"/>
        <end position="987"/>
    </location>
</feature>
<proteinExistence type="predicted"/>
<dbReference type="Proteomes" id="UP001189429">
    <property type="component" value="Unassembled WGS sequence"/>
</dbReference>
<reference evidence="6" key="1">
    <citation type="submission" date="2023-10" db="EMBL/GenBank/DDBJ databases">
        <authorList>
            <person name="Chen Y."/>
            <person name="Shah S."/>
            <person name="Dougan E. K."/>
            <person name="Thang M."/>
            <person name="Chan C."/>
        </authorList>
    </citation>
    <scope>NUCLEOTIDE SEQUENCE [LARGE SCALE GENOMIC DNA]</scope>
</reference>
<dbReference type="InterPro" id="IPR011990">
    <property type="entry name" value="TPR-like_helical_dom_sf"/>
</dbReference>
<feature type="compositionally biased region" description="Polar residues" evidence="3">
    <location>
        <begin position="51"/>
        <end position="63"/>
    </location>
</feature>
<feature type="compositionally biased region" description="Basic and acidic residues" evidence="3">
    <location>
        <begin position="39"/>
        <end position="48"/>
    </location>
</feature>
<evidence type="ECO:0000313" key="6">
    <source>
        <dbReference type="EMBL" id="CAK0853139.1"/>
    </source>
</evidence>
<feature type="compositionally biased region" description="Pro residues" evidence="3">
    <location>
        <begin position="988"/>
        <end position="998"/>
    </location>
</feature>
<dbReference type="SUPFAM" id="SSF81901">
    <property type="entry name" value="HCP-like"/>
    <property type="match status" value="1"/>
</dbReference>
<dbReference type="PANTHER" id="PTHR47447:SF17">
    <property type="entry name" value="OS12G0638900 PROTEIN"/>
    <property type="match status" value="1"/>
</dbReference>
<dbReference type="InterPro" id="IPR033443">
    <property type="entry name" value="PROP1-like_PPR_dom"/>
</dbReference>
<feature type="repeat" description="PPR" evidence="2">
    <location>
        <begin position="462"/>
        <end position="496"/>
    </location>
</feature>
<feature type="region of interest" description="Disordered" evidence="3">
    <location>
        <begin position="39"/>
        <end position="65"/>
    </location>
</feature>
<feature type="region of interest" description="Disordered" evidence="3">
    <location>
        <begin position="971"/>
        <end position="998"/>
    </location>
</feature>
<feature type="repeat" description="PPR" evidence="2">
    <location>
        <begin position="427"/>
        <end position="461"/>
    </location>
</feature>
<evidence type="ECO:0008006" key="8">
    <source>
        <dbReference type="Google" id="ProtNLM"/>
    </source>
</evidence>
<evidence type="ECO:0000259" key="4">
    <source>
        <dbReference type="Pfam" id="PF17177"/>
    </source>
</evidence>
<feature type="repeat" description="PPR" evidence="2">
    <location>
        <begin position="868"/>
        <end position="902"/>
    </location>
</feature>
<evidence type="ECO:0000259" key="5">
    <source>
        <dbReference type="Pfam" id="PF23276"/>
    </source>
</evidence>
<sequence length="998" mass="111821">MFWTRRDHRRYGNDEGGREMFGSELGDVYDRLNQLAEAARRQQKRDPCTAEAQTSRGADSTLQPEELSTLVGDLEKREMATDGGCTKQVNSALAAFDHIVSELPEAREDWPVAPTLLYNTVLKAMANRGDQSRAREWYDRMRKDDIRINFQTFGKLMEASMKAGDDAEALRWMSAMEAAGFPPQSINHAMIVDAHLRNEQPIKAMTYVEGVLEAGFPRDAVILVQAVNACVEAGEFEKAQAWITRMREAGLPLAAAYRRVIVGHVERGRAGVERVLDRMQEEVHPKDIISFVEVTLACVHAGRTDLVNYWYERMIGDGIKPTANFFLDVMLAFVQHRRPSDARLWFETMVTEEVRPTTAHYNCMIAACAESGDMEAAFKWFDRIREDGLQPEPQSFTHIIHALSQNKCVQEASEWLDRMEAAGLEPTLGAYAGIINAYAQAGQPEEASQWIHKAESQGVELDAVMYNILINAWAEVGNLDEALIVLDKQRRRGVDLSIYTYNSIMKAYVTAGKVEDAAALLHNMSSEAGVRPNSLSYNTVIHGFAKAGDVKRVKQLTNRMRAAGVEPDAMFYGSVGTILWKAGKKRDVAQLVELMGIPEEVGGKFSFRGPFRPNRYASQIAVQAYQEFFRIEELRSWLGYIRDNWDEQKPEHILQWGPLIRGCSVAGWPDLANEWNTRMLADGFEPKGKLAKTIQNALVTAQTRARRSDLAQLSMESVLSQGLEIDATTCNTLMGLLIEKGEYTNAIYWFNRTRDKGLRQDVRNYNQVILCCRRIGMPEEAAMWLDEMVADGVQPDIISFTTLMSAYVDAGRPSDEVVALLRRMETLGVKSDETAPYDIAIQALSEEGRIDDAVEILEVLEERDRAPNSVSYGRITSACAKADRVNEALAWLNQMEEGEANPNPIAYNDIIVACGRQPEAARQRMKTMAADLVRRMVGLELTPNPNAVASLQQILGPEEFDTIAEELDLSRRADDLRRLGDPRRRPAEPPPPAGGRGP</sequence>
<dbReference type="Gene3D" id="1.25.40.10">
    <property type="entry name" value="Tetratricopeptide repeat domain"/>
    <property type="match status" value="7"/>
</dbReference>
<gene>
    <name evidence="6" type="ORF">PCOR1329_LOCUS44724</name>
</gene>
<evidence type="ECO:0000256" key="2">
    <source>
        <dbReference type="PROSITE-ProRule" id="PRU00708"/>
    </source>
</evidence>
<feature type="repeat" description="PPR" evidence="2">
    <location>
        <begin position="796"/>
        <end position="831"/>
    </location>
</feature>
<feature type="domain" description="PROP1-like PPR" evidence="4">
    <location>
        <begin position="346"/>
        <end position="491"/>
    </location>
</feature>
<feature type="repeat" description="PPR" evidence="2">
    <location>
        <begin position="357"/>
        <end position="391"/>
    </location>
</feature>
<organism evidence="6 7">
    <name type="scientific">Prorocentrum cordatum</name>
    <dbReference type="NCBI Taxonomy" id="2364126"/>
    <lineage>
        <taxon>Eukaryota</taxon>
        <taxon>Sar</taxon>
        <taxon>Alveolata</taxon>
        <taxon>Dinophyceae</taxon>
        <taxon>Prorocentrales</taxon>
        <taxon>Prorocentraceae</taxon>
        <taxon>Prorocentrum</taxon>
    </lineage>
</organism>
<dbReference type="EMBL" id="CAUYUJ010015376">
    <property type="protein sequence ID" value="CAK0853139.1"/>
    <property type="molecule type" value="Genomic_DNA"/>
</dbReference>
<keyword evidence="7" id="KW-1185">Reference proteome</keyword>
<accession>A0ABN9U2U5</accession>
<evidence type="ECO:0000256" key="1">
    <source>
        <dbReference type="ARBA" id="ARBA00022737"/>
    </source>
</evidence>
<name>A0ABN9U2U5_9DINO</name>
<dbReference type="InterPro" id="IPR002885">
    <property type="entry name" value="PPR_rpt"/>
</dbReference>
<feature type="repeat" description="PPR" evidence="2">
    <location>
        <begin position="114"/>
        <end position="148"/>
    </location>
</feature>
<protein>
    <recommendedName>
        <fullName evidence="8">Pentacotripeptide-repeat region of PRORP domain-containing protein</fullName>
    </recommendedName>
</protein>
<dbReference type="PANTHER" id="PTHR47447">
    <property type="entry name" value="OS03G0856100 PROTEIN"/>
    <property type="match status" value="1"/>
</dbReference>
<dbReference type="Pfam" id="PF13041">
    <property type="entry name" value="PPR_2"/>
    <property type="match status" value="2"/>
</dbReference>
<evidence type="ECO:0000256" key="3">
    <source>
        <dbReference type="SAM" id="MobiDB-lite"/>
    </source>
</evidence>
<feature type="repeat" description="PPR" evidence="2">
    <location>
        <begin position="833"/>
        <end position="867"/>
    </location>
</feature>
<feature type="domain" description="Pentatricopeptide repeat-containing protein-mitochondrial" evidence="5">
    <location>
        <begin position="120"/>
        <end position="236"/>
    </location>
</feature>
<keyword evidence="1" id="KW-0677">Repeat</keyword>
<evidence type="ECO:0000313" key="7">
    <source>
        <dbReference type="Proteomes" id="UP001189429"/>
    </source>
</evidence>
<feature type="repeat" description="PPR" evidence="2">
    <location>
        <begin position="533"/>
        <end position="567"/>
    </location>
</feature>
<feature type="repeat" description="PPR" evidence="2">
    <location>
        <begin position="761"/>
        <end position="795"/>
    </location>
</feature>
<dbReference type="Pfam" id="PF23276">
    <property type="entry name" value="TPR_24"/>
    <property type="match status" value="1"/>
</dbReference>
<dbReference type="PROSITE" id="PS51375">
    <property type="entry name" value="PPR"/>
    <property type="match status" value="12"/>
</dbReference>